<comment type="cofactor">
    <cofactor evidence="1">
        <name>Mg(2+)</name>
        <dbReference type="ChEBI" id="CHEBI:18420"/>
    </cofactor>
</comment>
<dbReference type="PROSITE" id="PS51462">
    <property type="entry name" value="NUDIX"/>
    <property type="match status" value="1"/>
</dbReference>
<keyword evidence="5" id="KW-0479">Metal-binding</keyword>
<feature type="domain" description="Nudix hydrolase" evidence="12">
    <location>
        <begin position="3"/>
        <end position="130"/>
    </location>
</feature>
<comment type="similarity">
    <text evidence="2">Belongs to the Nudix hydrolase family.</text>
</comment>
<evidence type="ECO:0000256" key="7">
    <source>
        <dbReference type="ARBA" id="ARBA00022801"/>
    </source>
</evidence>
<keyword evidence="7 13" id="KW-0378">Hydrolase</keyword>
<dbReference type="PANTHER" id="PTHR47707">
    <property type="entry name" value="8-OXO-DGTP DIPHOSPHATASE"/>
    <property type="match status" value="1"/>
</dbReference>
<comment type="catalytic activity">
    <reaction evidence="10">
        <text>8-oxo-dGTP + H2O = 8-oxo-dGMP + diphosphate + H(+)</text>
        <dbReference type="Rhea" id="RHEA:31575"/>
        <dbReference type="ChEBI" id="CHEBI:15377"/>
        <dbReference type="ChEBI" id="CHEBI:15378"/>
        <dbReference type="ChEBI" id="CHEBI:33019"/>
        <dbReference type="ChEBI" id="CHEBI:63224"/>
        <dbReference type="ChEBI" id="CHEBI:77896"/>
        <dbReference type="EC" id="3.6.1.55"/>
    </reaction>
</comment>
<proteinExistence type="inferred from homology"/>
<dbReference type="InterPro" id="IPR047127">
    <property type="entry name" value="MutT-like"/>
</dbReference>
<evidence type="ECO:0000256" key="4">
    <source>
        <dbReference type="ARBA" id="ARBA00022705"/>
    </source>
</evidence>
<dbReference type="GO" id="GO:0044716">
    <property type="term" value="F:8-oxo-GDP phosphatase activity"/>
    <property type="evidence" value="ECO:0007669"/>
    <property type="project" value="TreeGrafter"/>
</dbReference>
<evidence type="ECO:0000256" key="3">
    <source>
        <dbReference type="ARBA" id="ARBA00022457"/>
    </source>
</evidence>
<evidence type="ECO:0000256" key="8">
    <source>
        <dbReference type="ARBA" id="ARBA00022842"/>
    </source>
</evidence>
<dbReference type="GO" id="GO:0006281">
    <property type="term" value="P:DNA repair"/>
    <property type="evidence" value="ECO:0007669"/>
    <property type="project" value="UniProtKB-KW"/>
</dbReference>
<dbReference type="GO" id="GO:0035539">
    <property type="term" value="F:8-oxo-7,8-dihydrodeoxyguanosine triphosphate pyrophosphatase activity"/>
    <property type="evidence" value="ECO:0007669"/>
    <property type="project" value="UniProtKB-EC"/>
</dbReference>
<evidence type="ECO:0000256" key="6">
    <source>
        <dbReference type="ARBA" id="ARBA00022763"/>
    </source>
</evidence>
<gene>
    <name evidence="13" type="ORF">FYJ65_02105</name>
</gene>
<dbReference type="GO" id="GO:0044715">
    <property type="term" value="F:8-oxo-dGDP phosphatase activity"/>
    <property type="evidence" value="ECO:0007669"/>
    <property type="project" value="TreeGrafter"/>
</dbReference>
<dbReference type="InterPro" id="IPR020476">
    <property type="entry name" value="Nudix_hydrolase"/>
</dbReference>
<dbReference type="PRINTS" id="PR00502">
    <property type="entry name" value="NUDIXFAMILY"/>
</dbReference>
<evidence type="ECO:0000256" key="5">
    <source>
        <dbReference type="ARBA" id="ARBA00022723"/>
    </source>
</evidence>
<protein>
    <recommendedName>
        <fullName evidence="11">8-oxo-dGTP diphosphatase</fullName>
        <ecNumber evidence="11">3.6.1.55</ecNumber>
    </recommendedName>
</protein>
<reference evidence="13 14" key="1">
    <citation type="submission" date="2019-08" db="EMBL/GenBank/DDBJ databases">
        <title>In-depth cultivation of the pig gut microbiome towards novel bacterial diversity and tailored functional studies.</title>
        <authorList>
            <person name="Wylensek D."/>
            <person name="Hitch T.C.A."/>
            <person name="Clavel T."/>
        </authorList>
    </citation>
    <scope>NUCLEOTIDE SEQUENCE [LARGE SCALE GENOMIC DNA]</scope>
    <source>
        <strain evidence="13 14">WCA-MUC-591-APC-4B</strain>
    </source>
</reference>
<dbReference type="GO" id="GO:0046872">
    <property type="term" value="F:metal ion binding"/>
    <property type="evidence" value="ECO:0007669"/>
    <property type="project" value="UniProtKB-KW"/>
</dbReference>
<dbReference type="GO" id="GO:0008413">
    <property type="term" value="F:8-oxo-7,8-dihydroguanosine triphosphate pyrophosphatase activity"/>
    <property type="evidence" value="ECO:0007669"/>
    <property type="project" value="TreeGrafter"/>
</dbReference>
<comment type="caution">
    <text evidence="13">The sequence shown here is derived from an EMBL/GenBank/DDBJ whole genome shotgun (WGS) entry which is preliminary data.</text>
</comment>
<dbReference type="EC" id="3.6.1.55" evidence="11"/>
<dbReference type="EMBL" id="VUNA01000003">
    <property type="protein sequence ID" value="MST70141.1"/>
    <property type="molecule type" value="Genomic_DNA"/>
</dbReference>
<dbReference type="Pfam" id="PF00293">
    <property type="entry name" value="NUDIX"/>
    <property type="match status" value="1"/>
</dbReference>
<dbReference type="InterPro" id="IPR020084">
    <property type="entry name" value="NUDIX_hydrolase_CS"/>
</dbReference>
<name>A0A6N7XKM4_9FIRM</name>
<dbReference type="PROSITE" id="PS00893">
    <property type="entry name" value="NUDIX_BOX"/>
    <property type="match status" value="1"/>
</dbReference>
<evidence type="ECO:0000256" key="10">
    <source>
        <dbReference type="ARBA" id="ARBA00035861"/>
    </source>
</evidence>
<keyword evidence="14" id="KW-1185">Reference proteome</keyword>
<dbReference type="AlphaFoldDB" id="A0A6N7XKM4"/>
<keyword evidence="9" id="KW-0234">DNA repair</keyword>
<evidence type="ECO:0000256" key="11">
    <source>
        <dbReference type="ARBA" id="ARBA00038905"/>
    </source>
</evidence>
<evidence type="ECO:0000313" key="14">
    <source>
        <dbReference type="Proteomes" id="UP000469424"/>
    </source>
</evidence>
<sequence length="543" mass="60841">MNKKTISVVAAVIRDGERVFATQRGYGEFKDGWEFPGGKIEPGETAEEALVREIREELDTEISVGKLIDRIEYDYPTFHLSMDCFWCEILSGDLVLKEAEDAKWLTKETLDSVDWLPADITLIEQIREELDMDTKKTETPRDIDSKIINVVNAMDFSDSFAVEEISERALNKAKKIPISNLALLGTAFSQMSEAARTTVTTVTSEIKMENLFVGIWPEGANGRLSINESGATVGNIMGEKGIDSRMRFKPIGEVPMENIITSIKSIDPTMMAVAVALMEINKKLDGIQSSIDEVLRFLETDKQAKQRGNLQTLAEIMEDFKRKGNDADFCKIKNHTVQEIQRDARQDIEFYKTRIETAVKEKKTFHSQKDVRKYVGSITTSFAEYQLACYLYAYSTFLDTVLRKDFVEGSIDSCRNKITRIAEDYDALFRECRAQIASYQRSSVGNKMVGGIGKTADTLGKAIRSIPVIEKGPVDELLLDAGDVLRDANKDTVKAQVNNLEVLENNRMGDFLNGIGVVGALCNRKSAMITDGMNLYVFDSETV</sequence>
<accession>A0A6N7XKM4</accession>
<evidence type="ECO:0000256" key="2">
    <source>
        <dbReference type="ARBA" id="ARBA00005582"/>
    </source>
</evidence>
<dbReference type="Proteomes" id="UP000469424">
    <property type="component" value="Unassembled WGS sequence"/>
</dbReference>
<evidence type="ECO:0000256" key="9">
    <source>
        <dbReference type="ARBA" id="ARBA00023204"/>
    </source>
</evidence>
<keyword evidence="4" id="KW-0235">DNA replication</keyword>
<keyword evidence="3" id="KW-0515">Mutator protein</keyword>
<organism evidence="13 14">
    <name type="scientific">Mogibacterium kristiansenii</name>
    <dbReference type="NCBI Taxonomy" id="2606708"/>
    <lineage>
        <taxon>Bacteria</taxon>
        <taxon>Bacillati</taxon>
        <taxon>Bacillota</taxon>
        <taxon>Clostridia</taxon>
        <taxon>Peptostreptococcales</taxon>
        <taxon>Anaerovoracaceae</taxon>
        <taxon>Mogibacterium</taxon>
    </lineage>
</organism>
<dbReference type="InterPro" id="IPR015797">
    <property type="entry name" value="NUDIX_hydrolase-like_dom_sf"/>
</dbReference>
<evidence type="ECO:0000259" key="12">
    <source>
        <dbReference type="PROSITE" id="PS51462"/>
    </source>
</evidence>
<evidence type="ECO:0000256" key="1">
    <source>
        <dbReference type="ARBA" id="ARBA00001946"/>
    </source>
</evidence>
<keyword evidence="6" id="KW-0227">DNA damage</keyword>
<dbReference type="GO" id="GO:0006260">
    <property type="term" value="P:DNA replication"/>
    <property type="evidence" value="ECO:0007669"/>
    <property type="project" value="UniProtKB-KW"/>
</dbReference>
<keyword evidence="8" id="KW-0460">Magnesium</keyword>
<dbReference type="CDD" id="cd03425">
    <property type="entry name" value="NUDIX_MutT_NudA_like"/>
    <property type="match status" value="1"/>
</dbReference>
<evidence type="ECO:0000313" key="13">
    <source>
        <dbReference type="EMBL" id="MST70141.1"/>
    </source>
</evidence>
<dbReference type="Gene3D" id="3.90.79.10">
    <property type="entry name" value="Nucleoside Triphosphate Pyrophosphohydrolase"/>
    <property type="match status" value="1"/>
</dbReference>
<dbReference type="InterPro" id="IPR000086">
    <property type="entry name" value="NUDIX_hydrolase_dom"/>
</dbReference>
<dbReference type="PANTHER" id="PTHR47707:SF1">
    <property type="entry name" value="NUDIX HYDROLASE FAMILY PROTEIN"/>
    <property type="match status" value="1"/>
</dbReference>
<dbReference type="SUPFAM" id="SSF55811">
    <property type="entry name" value="Nudix"/>
    <property type="match status" value="1"/>
</dbReference>
<dbReference type="RefSeq" id="WP_154553706.1">
    <property type="nucleotide sequence ID" value="NZ_VUNA01000003.1"/>
</dbReference>